<dbReference type="Pfam" id="PF16152">
    <property type="entry name" value="DUF4860"/>
    <property type="match status" value="1"/>
</dbReference>
<keyword evidence="1" id="KW-1133">Transmembrane helix</keyword>
<gene>
    <name evidence="2" type="ORF">DW740_11070</name>
</gene>
<reference evidence="2 3" key="1">
    <citation type="submission" date="2018-08" db="EMBL/GenBank/DDBJ databases">
        <title>A genome reference for cultivated species of the human gut microbiota.</title>
        <authorList>
            <person name="Zou Y."/>
            <person name="Xue W."/>
            <person name="Luo G."/>
        </authorList>
    </citation>
    <scope>NUCLEOTIDE SEQUENCE [LARGE SCALE GENOMIC DNA]</scope>
    <source>
        <strain evidence="2 3">AM28-23</strain>
    </source>
</reference>
<comment type="caution">
    <text evidence="2">The sequence shown here is derived from an EMBL/GenBank/DDBJ whole genome shotgun (WGS) entry which is preliminary data.</text>
</comment>
<protein>
    <submittedName>
        <fullName evidence="2">DUF4860 domain-containing protein</fullName>
    </submittedName>
</protein>
<dbReference type="EMBL" id="QSKF01000008">
    <property type="protein sequence ID" value="RHE39278.1"/>
    <property type="molecule type" value="Genomic_DNA"/>
</dbReference>
<name>A0A414J4E7_9FIRM</name>
<feature type="transmembrane region" description="Helical" evidence="1">
    <location>
        <begin position="12"/>
        <end position="33"/>
    </location>
</feature>
<dbReference type="AlphaFoldDB" id="A0A414J4E7"/>
<sequence length="160" mass="17842">MKKTAPTSHPISGLFSLLLFGLFVLFLLIMLLFSAQIYQRSIKKADSETDLGTISSYITTKFRQHDVQDGIFTDELNDIPALCFRDTINNRDYITYLYLDDGSLKELFTASGSSAQANAGTVIASLSDFQIEEKGNGFYYIFLQSTVGNTSEFFLHSSAD</sequence>
<evidence type="ECO:0000313" key="2">
    <source>
        <dbReference type="EMBL" id="RHE39278.1"/>
    </source>
</evidence>
<accession>A0A414J4E7</accession>
<dbReference type="RefSeq" id="WP_118049567.1">
    <property type="nucleotide sequence ID" value="NZ_CABJFK010000008.1"/>
</dbReference>
<organism evidence="2 3">
    <name type="scientific">Blautia obeum</name>
    <dbReference type="NCBI Taxonomy" id="40520"/>
    <lineage>
        <taxon>Bacteria</taxon>
        <taxon>Bacillati</taxon>
        <taxon>Bacillota</taxon>
        <taxon>Clostridia</taxon>
        <taxon>Lachnospirales</taxon>
        <taxon>Lachnospiraceae</taxon>
        <taxon>Blautia</taxon>
    </lineage>
</organism>
<dbReference type="Proteomes" id="UP000283745">
    <property type="component" value="Unassembled WGS sequence"/>
</dbReference>
<keyword evidence="1" id="KW-0812">Transmembrane</keyword>
<evidence type="ECO:0000313" key="3">
    <source>
        <dbReference type="Proteomes" id="UP000283745"/>
    </source>
</evidence>
<proteinExistence type="predicted"/>
<evidence type="ECO:0000256" key="1">
    <source>
        <dbReference type="SAM" id="Phobius"/>
    </source>
</evidence>
<dbReference type="InterPro" id="IPR032340">
    <property type="entry name" value="DUF4860"/>
</dbReference>
<keyword evidence="1" id="KW-0472">Membrane</keyword>